<feature type="region of interest" description="Disordered" evidence="7">
    <location>
        <begin position="1061"/>
        <end position="1083"/>
    </location>
</feature>
<protein>
    <submittedName>
        <fullName evidence="9">Transcription factor capicua</fullName>
    </submittedName>
</protein>
<dbReference type="Gene3D" id="1.10.30.10">
    <property type="entry name" value="High mobility group box domain"/>
    <property type="match status" value="1"/>
</dbReference>
<feature type="region of interest" description="Disordered" evidence="7">
    <location>
        <begin position="899"/>
        <end position="960"/>
    </location>
</feature>
<evidence type="ECO:0000259" key="8">
    <source>
        <dbReference type="PROSITE" id="PS50118"/>
    </source>
</evidence>
<dbReference type="GO" id="GO:0000981">
    <property type="term" value="F:DNA-binding transcription factor activity, RNA polymerase II-specific"/>
    <property type="evidence" value="ECO:0007669"/>
    <property type="project" value="TreeGrafter"/>
</dbReference>
<dbReference type="Pfam" id="PF16090">
    <property type="entry name" value="DUF4819"/>
    <property type="match status" value="1"/>
</dbReference>
<dbReference type="Pfam" id="PF00505">
    <property type="entry name" value="HMG_box"/>
    <property type="match status" value="1"/>
</dbReference>
<reference evidence="9" key="1">
    <citation type="submission" date="2022-07" db="EMBL/GenBank/DDBJ databases">
        <authorList>
            <person name="Trinca V."/>
            <person name="Uliana J.V.C."/>
            <person name="Torres T.T."/>
            <person name="Ward R.J."/>
            <person name="Monesi N."/>
        </authorList>
    </citation>
    <scope>NUCLEOTIDE SEQUENCE</scope>
    <source>
        <strain evidence="9">HSMRA1968</strain>
        <tissue evidence="9">Whole embryos</tissue>
    </source>
</reference>
<keyword evidence="3 6" id="KW-0238">DNA-binding</keyword>
<keyword evidence="5 6" id="KW-0539">Nucleus</keyword>
<feature type="compositionally biased region" description="Low complexity" evidence="7">
    <location>
        <begin position="16"/>
        <end position="42"/>
    </location>
</feature>
<sequence length="1389" mass="152618">ERKMQVTTHSTNLSFTVPVSTNPNTTNKSSNRQTEQNQLKQTQQHEDDYEMADCDTEEEANCLQIPASVISSVGTVNYQQASHQIFVVARPNSQDGTIQHFQTAPIIISPSQHTTTTHFQNTEPTSTSSLKVLSTHQLTTSQPRPHPKKRKFNPDELDAMEPTTVTATPNRNGSVTDWTSDKQQQQHTVETVYTMAPKMVVTTSTPTKDTVPQHRVQIQNHTQQTFAESVAPKRTSSYITNTQASLTSAGSPMETLDLSEWCNQRVLAKQNEYYATGITRSSSGGSSIAVEFDYPEGNVQVFHDVFGSGRYDVISDASPPVNEISLGCRVCIRTESANHPVIYVEGVVTQILNDTKQFSVQMLGNAQEVRTVKRGHIRLLRPPWWDELNDIAPNNVVNVSSMNSCVPTTNSKVQLNEVRGIVVNQPKVASEPSIIYSNQLISRLDSAIKTIDGRHVYIKYDQPSPLQIHHVLPTLQPNDEYFHRTAATSPFQSSGNPMSETIVQHNAGPSSSSSLNPIPDIIVSQQTTVLSPKSVSDELVRRHQQKQYEDYESDDELRREDISFPIDGGSSKRSSVQSRGSTSSLVDQRLTPRSHPPTPRSQAATPHRFKKGDVVQSESGVRKKFNGKQWRRLCSNPQCNKESQRRGLCSRHLNQKGALRSTGPTRFPSRSSSKTQADEDTSRDSETSPNYRVTGRFDQEETDVANMLVSLSSSRSATPSFSSPTNHGTSPMNVTQSPLTVGNKQNMFLPIGSPAPSDSSKWKSNSSPSPIPYIMSSPQVVIRPELVRPQQQATQTQQQAQHHHQIQHLPPQPQLRPPATQVAPVGHATSVIRISPASSNNNYPSFRPVIVDPTQLVPFLPPTSIPSQLPLIQQEKSAPKNGIPPGSIYQWHSLLPRISSPAKQQTSTVTTSPTIKIMTPPPSEPSPDDDGDDQIDDDVFEPIPSTVPTNSNSQQLPSNTTANQSFHLQSNLNGGSHPNIYVSSLSSIRENGTTHNDNKQYTTTTSSTTVTATPSTAAINGTIPSTHSNTNFTVGNVMINSPVLPKTESAAEIMSAVKRRTQSCSSIQGTNKEPQSPISKKDNKIRRPMNAFMIFSKKHRSLVHEKHPNQDNRNVSKILGEWWYALGSDGKNQYHVLASEMKEAHFKAYPEWKWCSKDRKKSSSSNKDSRGPLGSLDGPEENSPSTPSEHGGRGTDIIPLTISSYNSTEEADSTVSPLAKNDEHHQFAAPDSMYDNVAYAHSVSSSNLSDKKPAHDDNMSDDEQMVIAEPTSSADVAEIDLKCAEKVTDSDVEESNLDSEDTQRAKMQTDPVPPPPPNSFGYSAPSLNVSSAITTTVPCDQVMGGANANSRDSRDVTCKPTPIMTYPQIPIYAFNSPKNPSGVSPFQPT</sequence>
<feature type="compositionally biased region" description="Acidic residues" evidence="7">
    <location>
        <begin position="926"/>
        <end position="940"/>
    </location>
</feature>
<keyword evidence="4" id="KW-0804">Transcription</keyword>
<feature type="compositionally biased region" description="Polar residues" evidence="7">
    <location>
        <begin position="946"/>
        <end position="960"/>
    </location>
</feature>
<feature type="compositionally biased region" description="Polar residues" evidence="7">
    <location>
        <begin position="163"/>
        <end position="184"/>
    </location>
</feature>
<feature type="compositionally biased region" description="Basic and acidic residues" evidence="7">
    <location>
        <begin position="1249"/>
        <end position="1258"/>
    </location>
</feature>
<keyword evidence="1" id="KW-0597">Phosphoprotein</keyword>
<feature type="compositionally biased region" description="Basic and acidic residues" evidence="7">
    <location>
        <begin position="676"/>
        <end position="686"/>
    </location>
</feature>
<feature type="region of interest" description="Disordered" evidence="7">
    <location>
        <begin position="137"/>
        <end position="184"/>
    </location>
</feature>
<feature type="non-terminal residue" evidence="9">
    <location>
        <position position="1389"/>
    </location>
</feature>
<proteinExistence type="predicted"/>
<dbReference type="FunFam" id="1.10.30.10:FF:000075">
    <property type="entry name" value="Capicua transcriptional repressor a"/>
    <property type="match status" value="1"/>
</dbReference>
<dbReference type="CDD" id="cd21990">
    <property type="entry name" value="HMG-box_CIC-like"/>
    <property type="match status" value="1"/>
</dbReference>
<evidence type="ECO:0000313" key="10">
    <source>
        <dbReference type="Proteomes" id="UP001151699"/>
    </source>
</evidence>
<evidence type="ECO:0000256" key="4">
    <source>
        <dbReference type="ARBA" id="ARBA00023163"/>
    </source>
</evidence>
<feature type="region of interest" description="Disordered" evidence="7">
    <location>
        <begin position="789"/>
        <end position="820"/>
    </location>
</feature>
<feature type="compositionally biased region" description="Polar residues" evidence="7">
    <location>
        <begin position="662"/>
        <end position="675"/>
    </location>
</feature>
<dbReference type="InterPro" id="IPR052412">
    <property type="entry name" value="CC-Dev_Transcription_Reg"/>
</dbReference>
<feature type="compositionally biased region" description="Polar residues" evidence="7">
    <location>
        <begin position="901"/>
        <end position="914"/>
    </location>
</feature>
<feature type="compositionally biased region" description="Low complexity" evidence="7">
    <location>
        <begin position="1002"/>
        <end position="1018"/>
    </location>
</feature>
<dbReference type="InterPro" id="IPR058607">
    <property type="entry name" value="HMG-box_Cic-like"/>
</dbReference>
<feature type="compositionally biased region" description="Low complexity" evidence="7">
    <location>
        <begin position="789"/>
        <end position="800"/>
    </location>
</feature>
<feature type="region of interest" description="Disordered" evidence="7">
    <location>
        <begin position="989"/>
        <end position="1025"/>
    </location>
</feature>
<feature type="compositionally biased region" description="Polar residues" evidence="7">
    <location>
        <begin position="1062"/>
        <end position="1078"/>
    </location>
</feature>
<dbReference type="SUPFAM" id="SSF47095">
    <property type="entry name" value="HMG-box"/>
    <property type="match status" value="1"/>
</dbReference>
<dbReference type="InterPro" id="IPR009071">
    <property type="entry name" value="HMG_box_dom"/>
</dbReference>
<dbReference type="EMBL" id="WJQU01002440">
    <property type="protein sequence ID" value="KAJ6632843.1"/>
    <property type="molecule type" value="Genomic_DNA"/>
</dbReference>
<feature type="compositionally biased region" description="Acidic residues" evidence="7">
    <location>
        <begin position="1290"/>
        <end position="1300"/>
    </location>
</feature>
<feature type="non-terminal residue" evidence="9">
    <location>
        <position position="1"/>
    </location>
</feature>
<feature type="region of interest" description="Disordered" evidence="7">
    <location>
        <begin position="488"/>
        <end position="518"/>
    </location>
</feature>
<feature type="region of interest" description="Disordered" evidence="7">
    <location>
        <begin position="1"/>
        <end position="49"/>
    </location>
</feature>
<dbReference type="PROSITE" id="PS50118">
    <property type="entry name" value="HMG_BOX_2"/>
    <property type="match status" value="1"/>
</dbReference>
<evidence type="ECO:0000256" key="5">
    <source>
        <dbReference type="ARBA" id="ARBA00023242"/>
    </source>
</evidence>
<name>A0A9Q0MLG9_9DIPT</name>
<feature type="compositionally biased region" description="Basic and acidic residues" evidence="7">
    <location>
        <begin position="535"/>
        <end position="549"/>
    </location>
</feature>
<feature type="compositionally biased region" description="Low complexity" evidence="7">
    <location>
        <begin position="714"/>
        <end position="723"/>
    </location>
</feature>
<dbReference type="GO" id="GO:0005634">
    <property type="term" value="C:nucleus"/>
    <property type="evidence" value="ECO:0007669"/>
    <property type="project" value="UniProtKB-UniRule"/>
</dbReference>
<feature type="compositionally biased region" description="Polar residues" evidence="7">
    <location>
        <begin position="1"/>
        <end position="15"/>
    </location>
</feature>
<evidence type="ECO:0000256" key="2">
    <source>
        <dbReference type="ARBA" id="ARBA00023015"/>
    </source>
</evidence>
<evidence type="ECO:0000256" key="1">
    <source>
        <dbReference type="ARBA" id="ARBA00022553"/>
    </source>
</evidence>
<feature type="DNA-binding region" description="HMG box" evidence="6">
    <location>
        <begin position="1085"/>
        <end position="1153"/>
    </location>
</feature>
<feature type="region of interest" description="Disordered" evidence="7">
    <location>
        <begin position="1157"/>
        <end position="1199"/>
    </location>
</feature>
<dbReference type="Proteomes" id="UP001151699">
    <property type="component" value="Unassembled WGS sequence"/>
</dbReference>
<accession>A0A9Q0MLG9</accession>
<dbReference type="PANTHER" id="PTHR13059:SF13">
    <property type="entry name" value="PROTEIN CAPICUA HOMOLOG"/>
    <property type="match status" value="1"/>
</dbReference>
<evidence type="ECO:0000256" key="7">
    <source>
        <dbReference type="SAM" id="MobiDB-lite"/>
    </source>
</evidence>
<feature type="region of interest" description="Disordered" evidence="7">
    <location>
        <begin position="1242"/>
        <end position="1325"/>
    </location>
</feature>
<feature type="region of interest" description="Disordered" evidence="7">
    <location>
        <begin position="714"/>
        <end position="733"/>
    </location>
</feature>
<gene>
    <name evidence="9" type="primary">cic_1</name>
    <name evidence="9" type="ORF">Bhyg_15721</name>
</gene>
<evidence type="ECO:0000256" key="6">
    <source>
        <dbReference type="PROSITE-ProRule" id="PRU00267"/>
    </source>
</evidence>
<evidence type="ECO:0000256" key="3">
    <source>
        <dbReference type="ARBA" id="ARBA00023125"/>
    </source>
</evidence>
<feature type="region of interest" description="Disordered" evidence="7">
    <location>
        <begin position="532"/>
        <end position="624"/>
    </location>
</feature>
<dbReference type="SMART" id="SM00398">
    <property type="entry name" value="HMG"/>
    <property type="match status" value="1"/>
</dbReference>
<feature type="compositionally biased region" description="Polar residues" evidence="7">
    <location>
        <begin position="989"/>
        <end position="1001"/>
    </location>
</feature>
<dbReference type="InterPro" id="IPR032147">
    <property type="entry name" value="Cic_dom"/>
</dbReference>
<feature type="compositionally biased region" description="Polar residues" evidence="7">
    <location>
        <begin position="724"/>
        <end position="733"/>
    </location>
</feature>
<keyword evidence="10" id="KW-1185">Reference proteome</keyword>
<feature type="region of interest" description="Disordered" evidence="7">
    <location>
        <begin position="638"/>
        <end position="702"/>
    </location>
</feature>
<dbReference type="GO" id="GO:0000977">
    <property type="term" value="F:RNA polymerase II transcription regulatory region sequence-specific DNA binding"/>
    <property type="evidence" value="ECO:0007669"/>
    <property type="project" value="TreeGrafter"/>
</dbReference>
<organism evidence="9 10">
    <name type="scientific">Pseudolycoriella hygida</name>
    <dbReference type="NCBI Taxonomy" id="35572"/>
    <lineage>
        <taxon>Eukaryota</taxon>
        <taxon>Metazoa</taxon>
        <taxon>Ecdysozoa</taxon>
        <taxon>Arthropoda</taxon>
        <taxon>Hexapoda</taxon>
        <taxon>Insecta</taxon>
        <taxon>Pterygota</taxon>
        <taxon>Neoptera</taxon>
        <taxon>Endopterygota</taxon>
        <taxon>Diptera</taxon>
        <taxon>Nematocera</taxon>
        <taxon>Sciaroidea</taxon>
        <taxon>Sciaridae</taxon>
        <taxon>Pseudolycoriella</taxon>
    </lineage>
</organism>
<feature type="domain" description="HMG box" evidence="8">
    <location>
        <begin position="1085"/>
        <end position="1153"/>
    </location>
</feature>
<dbReference type="PANTHER" id="PTHR13059">
    <property type="entry name" value="HMG-BOX TRANSCRIPTION FACTOR BBX"/>
    <property type="match status" value="1"/>
</dbReference>
<evidence type="ECO:0000313" key="9">
    <source>
        <dbReference type="EMBL" id="KAJ6632843.1"/>
    </source>
</evidence>
<feature type="compositionally biased region" description="Low complexity" evidence="7">
    <location>
        <begin position="568"/>
        <end position="584"/>
    </location>
</feature>
<dbReference type="InterPro" id="IPR036910">
    <property type="entry name" value="HMG_box_dom_sf"/>
</dbReference>
<keyword evidence="2" id="KW-0805">Transcription regulation</keyword>
<feature type="compositionally biased region" description="Basic and acidic residues" evidence="7">
    <location>
        <begin position="1279"/>
        <end position="1289"/>
    </location>
</feature>
<feature type="compositionally biased region" description="Polar residues" evidence="7">
    <location>
        <begin position="488"/>
        <end position="516"/>
    </location>
</feature>
<dbReference type="OrthoDB" id="10051111at2759"/>
<comment type="caution">
    <text evidence="9">The sequence shown here is derived from an EMBL/GenBank/DDBJ whole genome shotgun (WGS) entry which is preliminary data.</text>
</comment>